<evidence type="ECO:0000256" key="1">
    <source>
        <dbReference type="SAM" id="MobiDB-lite"/>
    </source>
</evidence>
<dbReference type="Proteomes" id="UP001186118">
    <property type="component" value="Unassembled WGS sequence"/>
</dbReference>
<dbReference type="EMBL" id="JAGQEX010000145">
    <property type="protein sequence ID" value="MDV5978193.1"/>
    <property type="molecule type" value="Genomic_DNA"/>
</dbReference>
<organism evidence="2 3">
    <name type="scientific">Streptococcus canis</name>
    <dbReference type="NCBI Taxonomy" id="1329"/>
    <lineage>
        <taxon>Bacteria</taxon>
        <taxon>Bacillati</taxon>
        <taxon>Bacillota</taxon>
        <taxon>Bacilli</taxon>
        <taxon>Lactobacillales</taxon>
        <taxon>Streptococcaceae</taxon>
        <taxon>Streptococcus</taxon>
    </lineage>
</organism>
<evidence type="ECO:0000313" key="2">
    <source>
        <dbReference type="EMBL" id="MDV5978193.1"/>
    </source>
</evidence>
<proteinExistence type="predicted"/>
<feature type="compositionally biased region" description="Polar residues" evidence="1">
    <location>
        <begin position="51"/>
        <end position="73"/>
    </location>
</feature>
<protein>
    <submittedName>
        <fullName evidence="2">Uncharacterized protein</fullName>
    </submittedName>
</protein>
<comment type="caution">
    <text evidence="2">The sequence shown here is derived from an EMBL/GenBank/DDBJ whole genome shotgun (WGS) entry which is preliminary data.</text>
</comment>
<dbReference type="RefSeq" id="WP_317610773.1">
    <property type="nucleotide sequence ID" value="NZ_JAGQEX010000145.1"/>
</dbReference>
<name>A0AAE4QA70_STRCB</name>
<feature type="non-terminal residue" evidence="2">
    <location>
        <position position="1"/>
    </location>
</feature>
<sequence>RFRYPFLSPLPRDSQAWESLVGSPVAGAPEDLHLRCTTCPSYTQKAGDPSPTYNTPISYPNFSQIPQNKDVTS</sequence>
<accession>A0AAE4QA70</accession>
<reference evidence="2" key="1">
    <citation type="submission" date="2021-04" db="EMBL/GenBank/DDBJ databases">
        <title>Draft genomes of 20 S. canis strains.</title>
        <authorList>
            <person name="Pagnossin D."/>
            <person name="Weir W."/>
            <person name="Smith A."/>
            <person name="Ure R."/>
            <person name="Oravcova K."/>
        </authorList>
    </citation>
    <scope>NUCLEOTIDE SEQUENCE</scope>
    <source>
        <strain evidence="2">284</strain>
    </source>
</reference>
<gene>
    <name evidence="2" type="ORF">KB584_12485</name>
</gene>
<evidence type="ECO:0000313" key="3">
    <source>
        <dbReference type="Proteomes" id="UP001186118"/>
    </source>
</evidence>
<dbReference type="AlphaFoldDB" id="A0AAE4QA70"/>
<feature type="region of interest" description="Disordered" evidence="1">
    <location>
        <begin position="42"/>
        <end position="73"/>
    </location>
</feature>